<gene>
    <name evidence="1" type="ORF">EQP59_09640</name>
</gene>
<name>A0A410JTQ9_ORNRH</name>
<reference evidence="1 2" key="1">
    <citation type="submission" date="2019-01" db="EMBL/GenBank/DDBJ databases">
        <title>Whole Genome of Ornithobacterium rhinotracheale FARPER-174b.</title>
        <authorList>
            <person name="Tataje-Lavanda L.A."/>
            <person name="Montalvan A."/>
            <person name="Montesinos R."/>
            <person name="Zimic M."/>
            <person name="Fernandez-Sanchez M."/>
            <person name="Fernandez-Diaz M."/>
        </authorList>
    </citation>
    <scope>NUCLEOTIDE SEQUENCE [LARGE SCALE GENOMIC DNA]</scope>
    <source>
        <strain evidence="1 2">FARPER-174b</strain>
    </source>
</reference>
<dbReference type="OMA" id="AAPGMLC"/>
<organism evidence="1 2">
    <name type="scientific">Ornithobacterium rhinotracheale</name>
    <dbReference type="NCBI Taxonomy" id="28251"/>
    <lineage>
        <taxon>Bacteria</taxon>
        <taxon>Pseudomonadati</taxon>
        <taxon>Bacteroidota</taxon>
        <taxon>Flavobacteriia</taxon>
        <taxon>Flavobacteriales</taxon>
        <taxon>Weeksellaceae</taxon>
        <taxon>Ornithobacterium</taxon>
    </lineage>
</organism>
<accession>A0A410JTQ9</accession>
<protein>
    <submittedName>
        <fullName evidence="1">Uncharacterized protein</fullName>
    </submittedName>
</protein>
<sequence>MSIRLVNGCVNCKNLSQDSTCKIHETKVKEIHTCDSFDMRVSLKDEIDCATCIKFNKPSCPNQLHAAKGMLCNEWAPEANA</sequence>
<dbReference type="RefSeq" id="WP_014790479.1">
    <property type="nucleotide sequence ID" value="NZ_CP035107.1"/>
</dbReference>
<evidence type="ECO:0000313" key="1">
    <source>
        <dbReference type="EMBL" id="QAR31582.1"/>
    </source>
</evidence>
<dbReference type="OrthoDB" id="1367358at2"/>
<dbReference type="AlphaFoldDB" id="A0A410JTQ9"/>
<dbReference type="GeneID" id="71568978"/>
<proteinExistence type="predicted"/>
<evidence type="ECO:0000313" key="2">
    <source>
        <dbReference type="Proteomes" id="UP000287701"/>
    </source>
</evidence>
<dbReference type="EMBL" id="CP035107">
    <property type="protein sequence ID" value="QAR31582.1"/>
    <property type="molecule type" value="Genomic_DNA"/>
</dbReference>
<dbReference type="Proteomes" id="UP000287701">
    <property type="component" value="Chromosome"/>
</dbReference>